<dbReference type="EMBL" id="JAGMWT010000027">
    <property type="protein sequence ID" value="KAH7110603.1"/>
    <property type="molecule type" value="Genomic_DNA"/>
</dbReference>
<accession>A0A9P9D0Y4</accession>
<dbReference type="Proteomes" id="UP000700596">
    <property type="component" value="Unassembled WGS sequence"/>
</dbReference>
<name>A0A9P9D0Y4_9PLEO</name>
<sequence>MFPTPTRTNFFTLPTEIRLSILEYVLPPPHPDSGVRDLTVTGPIEPFFVQIDDIPFYSEQRWKSSILTICRQFRTDFTNLVFSRTVFSVRVSNRSVRSLHSRLADLRPCQIASIRYLIVEKEEHEFQALSQWSHYPFNIPNFNLTILTIGLASSPMAIENTAKIAKMLRGLRNVQTLRIIGNFCTVKGGFKAWYNQLVGLILKEDHRQRYDVADAPNVEETWWEWSFGNQTQSAVFKAQKSKPVVGEEEYMHMIKPLMETWMRSVET</sequence>
<dbReference type="InterPro" id="IPR038883">
    <property type="entry name" value="AN11006-like"/>
</dbReference>
<dbReference type="AlphaFoldDB" id="A0A9P9D0Y4"/>
<dbReference type="PANTHER" id="PTHR42085:SF2">
    <property type="entry name" value="F-BOX DOMAIN-CONTAINING PROTEIN"/>
    <property type="match status" value="1"/>
</dbReference>
<comment type="caution">
    <text evidence="1">The sequence shown here is derived from an EMBL/GenBank/DDBJ whole genome shotgun (WGS) entry which is preliminary data.</text>
</comment>
<organism evidence="1 2">
    <name type="scientific">Dendryphion nanum</name>
    <dbReference type="NCBI Taxonomy" id="256645"/>
    <lineage>
        <taxon>Eukaryota</taxon>
        <taxon>Fungi</taxon>
        <taxon>Dikarya</taxon>
        <taxon>Ascomycota</taxon>
        <taxon>Pezizomycotina</taxon>
        <taxon>Dothideomycetes</taxon>
        <taxon>Pleosporomycetidae</taxon>
        <taxon>Pleosporales</taxon>
        <taxon>Torulaceae</taxon>
        <taxon>Dendryphion</taxon>
    </lineage>
</organism>
<evidence type="ECO:0008006" key="3">
    <source>
        <dbReference type="Google" id="ProtNLM"/>
    </source>
</evidence>
<evidence type="ECO:0000313" key="1">
    <source>
        <dbReference type="EMBL" id="KAH7110603.1"/>
    </source>
</evidence>
<protein>
    <recommendedName>
        <fullName evidence="3">F-box domain-containing protein</fullName>
    </recommendedName>
</protein>
<gene>
    <name evidence="1" type="ORF">B0J11DRAFT_205274</name>
</gene>
<keyword evidence="2" id="KW-1185">Reference proteome</keyword>
<proteinExistence type="predicted"/>
<dbReference type="PANTHER" id="PTHR42085">
    <property type="entry name" value="F-BOX DOMAIN-CONTAINING PROTEIN"/>
    <property type="match status" value="1"/>
</dbReference>
<evidence type="ECO:0000313" key="2">
    <source>
        <dbReference type="Proteomes" id="UP000700596"/>
    </source>
</evidence>
<reference evidence="1" key="1">
    <citation type="journal article" date="2021" name="Nat. Commun.">
        <title>Genetic determinants of endophytism in the Arabidopsis root mycobiome.</title>
        <authorList>
            <person name="Mesny F."/>
            <person name="Miyauchi S."/>
            <person name="Thiergart T."/>
            <person name="Pickel B."/>
            <person name="Atanasova L."/>
            <person name="Karlsson M."/>
            <person name="Huettel B."/>
            <person name="Barry K.W."/>
            <person name="Haridas S."/>
            <person name="Chen C."/>
            <person name="Bauer D."/>
            <person name="Andreopoulos W."/>
            <person name="Pangilinan J."/>
            <person name="LaButti K."/>
            <person name="Riley R."/>
            <person name="Lipzen A."/>
            <person name="Clum A."/>
            <person name="Drula E."/>
            <person name="Henrissat B."/>
            <person name="Kohler A."/>
            <person name="Grigoriev I.V."/>
            <person name="Martin F.M."/>
            <person name="Hacquard S."/>
        </authorList>
    </citation>
    <scope>NUCLEOTIDE SEQUENCE</scope>
    <source>
        <strain evidence="1">MPI-CAGE-CH-0243</strain>
    </source>
</reference>
<dbReference type="OrthoDB" id="3786918at2759"/>